<keyword evidence="7" id="KW-1185">Reference proteome</keyword>
<dbReference type="InterPro" id="IPR002054">
    <property type="entry name" value="DNA-dir_DNA_pol_X"/>
</dbReference>
<dbReference type="SMART" id="SM00481">
    <property type="entry name" value="POLIIIAc"/>
    <property type="match status" value="1"/>
</dbReference>
<dbReference type="Pfam" id="PF14716">
    <property type="entry name" value="HHH_8"/>
    <property type="match status" value="1"/>
</dbReference>
<dbReference type="SUPFAM" id="SSF89550">
    <property type="entry name" value="PHP domain-like"/>
    <property type="match status" value="1"/>
</dbReference>
<evidence type="ECO:0000313" key="7">
    <source>
        <dbReference type="Proteomes" id="UP000054859"/>
    </source>
</evidence>
<dbReference type="Gene3D" id="3.20.20.140">
    <property type="entry name" value="Metal-dependent hydrolases"/>
    <property type="match status" value="1"/>
</dbReference>
<dbReference type="Pfam" id="PF02811">
    <property type="entry name" value="PHP"/>
    <property type="match status" value="1"/>
</dbReference>
<dbReference type="GO" id="GO:0003887">
    <property type="term" value="F:DNA-directed DNA polymerase activity"/>
    <property type="evidence" value="ECO:0007669"/>
    <property type="project" value="InterPro"/>
</dbReference>
<dbReference type="InterPro" id="IPR003141">
    <property type="entry name" value="Pol/His_phosphatase_N"/>
</dbReference>
<name>A0A0W0R1A3_9GAMM</name>
<dbReference type="GO" id="GO:0005829">
    <property type="term" value="C:cytosol"/>
    <property type="evidence" value="ECO:0007669"/>
    <property type="project" value="TreeGrafter"/>
</dbReference>
<reference evidence="6 8" key="2">
    <citation type="submission" date="2018-12" db="EMBL/GenBank/DDBJ databases">
        <authorList>
            <consortium name="Pathogen Informatics"/>
        </authorList>
    </citation>
    <scope>NUCLEOTIDE SEQUENCE [LARGE SCALE GENOMIC DNA]</scope>
    <source>
        <strain evidence="6 8">NCTC12735</strain>
        <plasmid evidence="8">8</plasmid>
    </source>
</reference>
<organism evidence="5 7">
    <name type="scientific">Legionella adelaidensis</name>
    <dbReference type="NCBI Taxonomy" id="45056"/>
    <lineage>
        <taxon>Bacteria</taxon>
        <taxon>Pseudomonadati</taxon>
        <taxon>Pseudomonadota</taxon>
        <taxon>Gammaproteobacteria</taxon>
        <taxon>Legionellales</taxon>
        <taxon>Legionellaceae</taxon>
        <taxon>Legionella</taxon>
    </lineage>
</organism>
<dbReference type="SUPFAM" id="SSF81301">
    <property type="entry name" value="Nucleotidyltransferase"/>
    <property type="match status" value="1"/>
</dbReference>
<gene>
    <name evidence="5" type="primary">polX</name>
    <name evidence="5" type="ORF">Lade_2170</name>
    <name evidence="6" type="ORF">NCTC12735_00186</name>
</gene>
<dbReference type="Gene3D" id="1.10.150.110">
    <property type="entry name" value="DNA polymerase beta, N-terminal domain-like"/>
    <property type="match status" value="1"/>
</dbReference>
<dbReference type="GO" id="GO:0008270">
    <property type="term" value="F:zinc ion binding"/>
    <property type="evidence" value="ECO:0007669"/>
    <property type="project" value="TreeGrafter"/>
</dbReference>
<dbReference type="GO" id="GO:0042578">
    <property type="term" value="F:phosphoric ester hydrolase activity"/>
    <property type="evidence" value="ECO:0007669"/>
    <property type="project" value="TreeGrafter"/>
</dbReference>
<sequence length="512" mass="59111">MVKSNKDIADYLYQFSDLLDAAGADRYRVRAYRRAARELLKEKEIILQNPQFDLTSIPGIGKKIASVIQHIIVNNQLPEIINSSADKKVTGKRPRKFLRLYHALPIAYHLERLLNKIPEVTKVAWCGEIRRKVEVVTSLDFLICTEDFNTIIEHLSDQNELHHIIEQADDFLHGVLWSGAILHLYNASKSFFGARLLMLTGNQKHLEELKQHAQNHSYQLNNKGLYKNEYKVAGQSEKSIYTHLKLSYIEPELREGRNEISVAIRHQLPKLITLKDIRGDLHSHTTETDGKESLETMVRGAIELGYEYVAITDHSKRLTITNGMDEKRLLNQIKQIDKLNEQLSHFRILKSIEVDILEDGSLDLTNDVLKELDIVVCSIHSRFRIPEHKQTTRILKAMDNPYFNILGHATGRLIKSRPAYEINLQKIFEAAKERGCCIELNGQPYRLDINDLYCQMAKSIGVKMAISSDAHSVRELRFMQFGIYQARRGWLEKSDVINAHGWRTLMRMIKRI</sequence>
<dbReference type="Proteomes" id="UP000054859">
    <property type="component" value="Unassembled WGS sequence"/>
</dbReference>
<dbReference type="KEGG" id="ladl:NCTC12735_00186"/>
<evidence type="ECO:0000259" key="4">
    <source>
        <dbReference type="SMART" id="SM00483"/>
    </source>
</evidence>
<dbReference type="SUPFAM" id="SSF47802">
    <property type="entry name" value="DNA polymerase beta, N-terminal domain-like"/>
    <property type="match status" value="1"/>
</dbReference>
<dbReference type="GO" id="GO:0003677">
    <property type="term" value="F:DNA binding"/>
    <property type="evidence" value="ECO:0007669"/>
    <property type="project" value="InterPro"/>
</dbReference>
<keyword evidence="5" id="KW-0540">Nuclease</keyword>
<dbReference type="FunFam" id="3.20.20.140:FF:000047">
    <property type="entry name" value="PHP domain-containing protein"/>
    <property type="match status" value="1"/>
</dbReference>
<accession>A0A0W0R1A3</accession>
<proteinExistence type="predicted"/>
<dbReference type="RefSeq" id="WP_058463209.1">
    <property type="nucleotide sequence ID" value="NZ_CAAAHS010000001.1"/>
</dbReference>
<dbReference type="EMBL" id="LNKA01000019">
    <property type="protein sequence ID" value="KTC64876.1"/>
    <property type="molecule type" value="Genomic_DNA"/>
</dbReference>
<dbReference type="InterPro" id="IPR004013">
    <property type="entry name" value="PHP_dom"/>
</dbReference>
<keyword evidence="5" id="KW-0269">Exonuclease</keyword>
<dbReference type="InterPro" id="IPR043519">
    <property type="entry name" value="NT_sf"/>
</dbReference>
<evidence type="ECO:0000259" key="3">
    <source>
        <dbReference type="SMART" id="SM00481"/>
    </source>
</evidence>
<feature type="domain" description="Polymerase/histidinol phosphatase N-terminal" evidence="3">
    <location>
        <begin position="279"/>
        <end position="358"/>
    </location>
</feature>
<dbReference type="GO" id="GO:0004527">
    <property type="term" value="F:exonuclease activity"/>
    <property type="evidence" value="ECO:0007669"/>
    <property type="project" value="UniProtKB-KW"/>
</dbReference>
<dbReference type="EMBL" id="LR134417">
    <property type="protein sequence ID" value="VEH82953.1"/>
    <property type="molecule type" value="Genomic_DNA"/>
</dbReference>
<geneLocation type="plasmid" evidence="6 8">
    <name>8</name>
</geneLocation>
<evidence type="ECO:0000313" key="5">
    <source>
        <dbReference type="EMBL" id="KTC64876.1"/>
    </source>
</evidence>
<dbReference type="InterPro" id="IPR037160">
    <property type="entry name" value="DNA_Pol_thumb_sf"/>
</dbReference>
<keyword evidence="5" id="KW-0378">Hydrolase</keyword>
<reference evidence="5 7" key="1">
    <citation type="submission" date="2015-11" db="EMBL/GenBank/DDBJ databases">
        <title>Identification of large and diverse effector repertoires of 38 Legionella species.</title>
        <authorList>
            <person name="Burstein D."/>
            <person name="Amaro F."/>
            <person name="Zusman T."/>
            <person name="Lifshitz Z."/>
            <person name="Cohen O."/>
            <person name="Gilbert J.A."/>
            <person name="Pupko T."/>
            <person name="Shuman H.A."/>
            <person name="Segal G."/>
        </authorList>
    </citation>
    <scope>NUCLEOTIDE SEQUENCE [LARGE SCALE GENOMIC DNA]</scope>
    <source>
        <strain evidence="5 7">1762-AUS-E</strain>
    </source>
</reference>
<dbReference type="PANTHER" id="PTHR36928">
    <property type="entry name" value="PHOSPHATASE YCDX-RELATED"/>
    <property type="match status" value="1"/>
</dbReference>
<evidence type="ECO:0000256" key="1">
    <source>
        <dbReference type="ARBA" id="ARBA00022679"/>
    </source>
</evidence>
<evidence type="ECO:0000313" key="8">
    <source>
        <dbReference type="Proteomes" id="UP000281170"/>
    </source>
</evidence>
<keyword evidence="6" id="KW-0614">Plasmid</keyword>
<dbReference type="InterPro" id="IPR029398">
    <property type="entry name" value="PolB_thumb"/>
</dbReference>
<dbReference type="SMART" id="SM00483">
    <property type="entry name" value="POLXc"/>
    <property type="match status" value="1"/>
</dbReference>
<protein>
    <submittedName>
        <fullName evidence="5">DNA polymerase/3'-5' exonuclease PolX</fullName>
    </submittedName>
</protein>
<dbReference type="Gene3D" id="3.30.460.10">
    <property type="entry name" value="Beta Polymerase, domain 2"/>
    <property type="match status" value="1"/>
</dbReference>
<keyword evidence="1" id="KW-0808">Transferase</keyword>
<keyword evidence="2" id="KW-0548">Nucleotidyltransferase</keyword>
<dbReference type="OrthoDB" id="9808747at2"/>
<evidence type="ECO:0000256" key="2">
    <source>
        <dbReference type="ARBA" id="ARBA00022695"/>
    </source>
</evidence>
<dbReference type="InterPro" id="IPR027421">
    <property type="entry name" value="DNA_pol_lamdba_lyase_dom_sf"/>
</dbReference>
<dbReference type="Gene3D" id="3.30.210.10">
    <property type="entry name" value="DNA polymerase, thumb domain"/>
    <property type="match status" value="1"/>
</dbReference>
<dbReference type="InterPro" id="IPR016195">
    <property type="entry name" value="Pol/histidinol_Pase-like"/>
</dbReference>
<dbReference type="InterPro" id="IPR047967">
    <property type="entry name" value="PolX_PHP"/>
</dbReference>
<dbReference type="PANTHER" id="PTHR36928:SF1">
    <property type="entry name" value="PHOSPHATASE YCDX-RELATED"/>
    <property type="match status" value="1"/>
</dbReference>
<dbReference type="PATRIC" id="fig|45056.6.peg.2244"/>
<dbReference type="InterPro" id="IPR010996">
    <property type="entry name" value="HHH_MUS81"/>
</dbReference>
<feature type="domain" description="DNA-directed DNA polymerase X" evidence="4">
    <location>
        <begin position="3"/>
        <end position="255"/>
    </location>
</feature>
<dbReference type="Proteomes" id="UP000281170">
    <property type="component" value="Plasmid 8"/>
</dbReference>
<dbReference type="InterPro" id="IPR050243">
    <property type="entry name" value="PHP_phosphatase"/>
</dbReference>
<dbReference type="CDD" id="cd07436">
    <property type="entry name" value="PHP_PolX"/>
    <property type="match status" value="1"/>
</dbReference>
<dbReference type="STRING" id="45056.Lade_2170"/>
<dbReference type="AlphaFoldDB" id="A0A0W0R1A3"/>
<dbReference type="Pfam" id="PF14791">
    <property type="entry name" value="DNA_pol_B_thumb"/>
    <property type="match status" value="1"/>
</dbReference>
<evidence type="ECO:0000313" key="6">
    <source>
        <dbReference type="EMBL" id="VEH82953.1"/>
    </source>
</evidence>